<keyword evidence="5" id="KW-1185">Reference proteome</keyword>
<dbReference type="Gene3D" id="3.30.70.330">
    <property type="match status" value="2"/>
</dbReference>
<reference evidence="3" key="1">
    <citation type="submission" date="2021-02" db="EMBL/GenBank/DDBJ databases">
        <authorList>
            <person name="Nowell W R."/>
        </authorList>
    </citation>
    <scope>NUCLEOTIDE SEQUENCE</scope>
</reference>
<feature type="coiled-coil region" evidence="1">
    <location>
        <begin position="388"/>
        <end position="430"/>
    </location>
</feature>
<keyword evidence="1" id="KW-0175">Coiled coil</keyword>
<feature type="domain" description="RRM" evidence="2">
    <location>
        <begin position="196"/>
        <end position="263"/>
    </location>
</feature>
<organism evidence="3 6">
    <name type="scientific">Adineta steineri</name>
    <dbReference type="NCBI Taxonomy" id="433720"/>
    <lineage>
        <taxon>Eukaryota</taxon>
        <taxon>Metazoa</taxon>
        <taxon>Spiralia</taxon>
        <taxon>Gnathifera</taxon>
        <taxon>Rotifera</taxon>
        <taxon>Eurotatoria</taxon>
        <taxon>Bdelloidea</taxon>
        <taxon>Adinetida</taxon>
        <taxon>Adinetidae</taxon>
        <taxon>Adineta</taxon>
    </lineage>
</organism>
<sequence>MTSNFNQSSFRNTSLCVYIGNTSSFDDQTLIDYCSKFGTIVSCSIDNCPNEKRIFCDFHIIEFATKQQLESFFNKSIHQIDSIILDVKLYEKLIENFEILNIDRKLFIGPIIDLNDINMITEFYKQIDPILQYYISSHGTQTYVLIEFSNRQHIRTIIQQQIIPKTVDNKMFAIHTAIHPKEFINKKLFTTNSQSQICINGITDQITEKMLIDYFEKRASVIACHILSTDPKCAIVQFANDKCTQKFLDISVIRFYETTLSISKVPDHLTSTLLPCTNDKETEVYYNDDEIDELLEATRLNSIHSLAIQNEPILPLQSIEPMRGDSPEISECGWASPPRTVINHCLPVDQPAQRLSSQPCITTMDINTHAIYQTIVIDTDIKPIHNSINNILHFVEEFQKQLEQIKDEYMMKFSKDRVSIERELNQLINEEQIAFEKIHQQLCDFRRRSSTKYYDHKRKYS</sequence>
<feature type="domain" description="RRM" evidence="2">
    <location>
        <begin position="16"/>
        <end position="88"/>
    </location>
</feature>
<gene>
    <name evidence="3" type="ORF">BJG266_LOCUS27127</name>
    <name evidence="4" type="ORF">QVE165_LOCUS42032</name>
</gene>
<dbReference type="Proteomes" id="UP000663832">
    <property type="component" value="Unassembled WGS sequence"/>
</dbReference>
<dbReference type="CDD" id="cd00590">
    <property type="entry name" value="RRM_SF"/>
    <property type="match status" value="1"/>
</dbReference>
<dbReference type="EMBL" id="CAJNOI010000243">
    <property type="protein sequence ID" value="CAF1205014.1"/>
    <property type="molecule type" value="Genomic_DNA"/>
</dbReference>
<dbReference type="SMART" id="SM00360">
    <property type="entry name" value="RRM"/>
    <property type="match status" value="2"/>
</dbReference>
<dbReference type="InterPro" id="IPR012677">
    <property type="entry name" value="Nucleotide-bd_a/b_plait_sf"/>
</dbReference>
<dbReference type="Proteomes" id="UP000663877">
    <property type="component" value="Unassembled WGS sequence"/>
</dbReference>
<protein>
    <recommendedName>
        <fullName evidence="2">RRM domain-containing protein</fullName>
    </recommendedName>
</protein>
<comment type="caution">
    <text evidence="3">The sequence shown here is derived from an EMBL/GenBank/DDBJ whole genome shotgun (WGS) entry which is preliminary data.</text>
</comment>
<dbReference type="EMBL" id="CAJNOM010000511">
    <property type="protein sequence ID" value="CAF1477900.1"/>
    <property type="molecule type" value="Genomic_DNA"/>
</dbReference>
<accession>A0A814WP65</accession>
<name>A0A814WP65_9BILA</name>
<evidence type="ECO:0000259" key="2">
    <source>
        <dbReference type="SMART" id="SM00360"/>
    </source>
</evidence>
<dbReference type="SUPFAM" id="SSF54928">
    <property type="entry name" value="RNA-binding domain, RBD"/>
    <property type="match status" value="2"/>
</dbReference>
<dbReference type="InterPro" id="IPR035979">
    <property type="entry name" value="RBD_domain_sf"/>
</dbReference>
<evidence type="ECO:0000313" key="6">
    <source>
        <dbReference type="Proteomes" id="UP000663877"/>
    </source>
</evidence>
<evidence type="ECO:0000313" key="4">
    <source>
        <dbReference type="EMBL" id="CAF1477900.1"/>
    </source>
</evidence>
<dbReference type="GO" id="GO:0003723">
    <property type="term" value="F:RNA binding"/>
    <property type="evidence" value="ECO:0007669"/>
    <property type="project" value="InterPro"/>
</dbReference>
<dbReference type="InterPro" id="IPR000504">
    <property type="entry name" value="RRM_dom"/>
</dbReference>
<evidence type="ECO:0000313" key="5">
    <source>
        <dbReference type="Proteomes" id="UP000663832"/>
    </source>
</evidence>
<proteinExistence type="predicted"/>
<dbReference type="OrthoDB" id="9984076at2759"/>
<evidence type="ECO:0000256" key="1">
    <source>
        <dbReference type="SAM" id="Coils"/>
    </source>
</evidence>
<dbReference type="AlphaFoldDB" id="A0A814WP65"/>
<evidence type="ECO:0000313" key="3">
    <source>
        <dbReference type="EMBL" id="CAF1205014.1"/>
    </source>
</evidence>